<protein>
    <submittedName>
        <fullName evidence="1">Uncharacterized protein</fullName>
    </submittedName>
</protein>
<gene>
    <name evidence="1" type="ORF">GCL57_06600</name>
</gene>
<sequence>MFIKDAKLTDDGSVKNFKKWSNSEFFGKGQGQILSIDKIENDGKTVFAEFKSAELGTFDTFWKFTIENEKISILEVGVVK</sequence>
<keyword evidence="2" id="KW-1185">Reference proteome</keyword>
<dbReference type="EMBL" id="WFLN01000006">
    <property type="protein sequence ID" value="KAB8030640.1"/>
    <property type="molecule type" value="Genomic_DNA"/>
</dbReference>
<accession>A0A833JER8</accession>
<evidence type="ECO:0000313" key="2">
    <source>
        <dbReference type="Proteomes" id="UP000442694"/>
    </source>
</evidence>
<comment type="caution">
    <text evidence="1">The sequence shown here is derived from an EMBL/GenBank/DDBJ whole genome shotgun (WGS) entry which is preliminary data.</text>
</comment>
<name>A0A833JER8_9BACT</name>
<dbReference type="RefSeq" id="WP_152212568.1">
    <property type="nucleotide sequence ID" value="NZ_WFLN01000006.1"/>
</dbReference>
<dbReference type="Proteomes" id="UP000442694">
    <property type="component" value="Unassembled WGS sequence"/>
</dbReference>
<organism evidence="1 2">
    <name type="scientific">Fluviispira multicolorata</name>
    <dbReference type="NCBI Taxonomy" id="2654512"/>
    <lineage>
        <taxon>Bacteria</taxon>
        <taxon>Pseudomonadati</taxon>
        <taxon>Bdellovibrionota</taxon>
        <taxon>Oligoflexia</taxon>
        <taxon>Silvanigrellales</taxon>
        <taxon>Silvanigrellaceae</taxon>
        <taxon>Fluviispira</taxon>
    </lineage>
</organism>
<reference evidence="1 2" key="1">
    <citation type="submission" date="2019-10" db="EMBL/GenBank/DDBJ databases">
        <title>New genus of Silvanigrellaceae.</title>
        <authorList>
            <person name="Pitt A."/>
            <person name="Hahn M.W."/>
        </authorList>
    </citation>
    <scope>NUCLEOTIDE SEQUENCE [LARGE SCALE GENOMIC DNA]</scope>
    <source>
        <strain evidence="1 2">33A1-SZDP</strain>
    </source>
</reference>
<proteinExistence type="predicted"/>
<evidence type="ECO:0000313" key="1">
    <source>
        <dbReference type="EMBL" id="KAB8030640.1"/>
    </source>
</evidence>
<dbReference type="AlphaFoldDB" id="A0A833JER8"/>